<comment type="caution">
    <text evidence="7">The sequence shown here is derived from an EMBL/GenBank/DDBJ whole genome shotgun (WGS) entry which is preliminary data.</text>
</comment>
<dbReference type="PANTHER" id="PTHR11070">
    <property type="entry name" value="UVRD / RECB / PCRA DNA HELICASE FAMILY MEMBER"/>
    <property type="match status" value="1"/>
</dbReference>
<evidence type="ECO:0000313" key="8">
    <source>
        <dbReference type="Proteomes" id="UP000473325"/>
    </source>
</evidence>
<feature type="binding site" evidence="5">
    <location>
        <begin position="211"/>
        <end position="218"/>
    </location>
    <ligand>
        <name>ATP</name>
        <dbReference type="ChEBI" id="CHEBI:30616"/>
    </ligand>
</feature>
<evidence type="ECO:0000256" key="2">
    <source>
        <dbReference type="ARBA" id="ARBA00022801"/>
    </source>
</evidence>
<proteinExistence type="predicted"/>
<dbReference type="GO" id="GO:0016787">
    <property type="term" value="F:hydrolase activity"/>
    <property type="evidence" value="ECO:0007669"/>
    <property type="project" value="UniProtKB-UniRule"/>
</dbReference>
<dbReference type="Proteomes" id="UP000473325">
    <property type="component" value="Unassembled WGS sequence"/>
</dbReference>
<evidence type="ECO:0000256" key="5">
    <source>
        <dbReference type="PROSITE-ProRule" id="PRU00560"/>
    </source>
</evidence>
<dbReference type="AlphaFoldDB" id="A0A6L7ENX4"/>
<gene>
    <name evidence="7" type="ORF">GRQ65_05685</name>
</gene>
<evidence type="ECO:0000313" key="7">
    <source>
        <dbReference type="EMBL" id="MXG89037.1"/>
    </source>
</evidence>
<dbReference type="PANTHER" id="PTHR11070:SF45">
    <property type="entry name" value="DNA 3'-5' HELICASE"/>
    <property type="match status" value="1"/>
</dbReference>
<dbReference type="PROSITE" id="PS51198">
    <property type="entry name" value="UVRD_HELICASE_ATP_BIND"/>
    <property type="match status" value="1"/>
</dbReference>
<dbReference type="GO" id="GO:0043138">
    <property type="term" value="F:3'-5' DNA helicase activity"/>
    <property type="evidence" value="ECO:0007669"/>
    <property type="project" value="TreeGrafter"/>
</dbReference>
<reference evidence="7 8" key="1">
    <citation type="submission" date="2019-12" db="EMBL/GenBank/DDBJ databases">
        <authorList>
            <person name="Kun Z."/>
        </authorList>
    </citation>
    <scope>NUCLEOTIDE SEQUENCE [LARGE SCALE GENOMIC DNA]</scope>
    <source>
        <strain evidence="7 8">YIM 123512</strain>
    </source>
</reference>
<keyword evidence="3 5" id="KW-0347">Helicase</keyword>
<keyword evidence="8" id="KW-1185">Reference proteome</keyword>
<keyword evidence="4 5" id="KW-0067">ATP-binding</keyword>
<dbReference type="GO" id="GO:0003677">
    <property type="term" value="F:DNA binding"/>
    <property type="evidence" value="ECO:0007669"/>
    <property type="project" value="InterPro"/>
</dbReference>
<keyword evidence="1 5" id="KW-0547">Nucleotide-binding</keyword>
<evidence type="ECO:0000256" key="3">
    <source>
        <dbReference type="ARBA" id="ARBA00022806"/>
    </source>
</evidence>
<keyword evidence="2 5" id="KW-0378">Hydrolase</keyword>
<dbReference type="Pfam" id="PF13245">
    <property type="entry name" value="AAA_19"/>
    <property type="match status" value="1"/>
</dbReference>
<evidence type="ECO:0000256" key="1">
    <source>
        <dbReference type="ARBA" id="ARBA00022741"/>
    </source>
</evidence>
<organism evidence="7 8">
    <name type="scientific">Nocardioides flavescens</name>
    <dbReference type="NCBI Taxonomy" id="2691959"/>
    <lineage>
        <taxon>Bacteria</taxon>
        <taxon>Bacillati</taxon>
        <taxon>Actinomycetota</taxon>
        <taxon>Actinomycetes</taxon>
        <taxon>Propionibacteriales</taxon>
        <taxon>Nocardioidaceae</taxon>
        <taxon>Nocardioides</taxon>
    </lineage>
</organism>
<dbReference type="GO" id="GO:0005829">
    <property type="term" value="C:cytosol"/>
    <property type="evidence" value="ECO:0007669"/>
    <property type="project" value="TreeGrafter"/>
</dbReference>
<feature type="domain" description="UvrD-like helicase ATP-binding" evidence="6">
    <location>
        <begin position="190"/>
        <end position="581"/>
    </location>
</feature>
<dbReference type="EMBL" id="WUEK01000003">
    <property type="protein sequence ID" value="MXG89037.1"/>
    <property type="molecule type" value="Genomic_DNA"/>
</dbReference>
<evidence type="ECO:0000259" key="6">
    <source>
        <dbReference type="PROSITE" id="PS51198"/>
    </source>
</evidence>
<dbReference type="GO" id="GO:0005524">
    <property type="term" value="F:ATP binding"/>
    <property type="evidence" value="ECO:0007669"/>
    <property type="project" value="UniProtKB-UniRule"/>
</dbReference>
<dbReference type="InterPro" id="IPR027417">
    <property type="entry name" value="P-loop_NTPase"/>
</dbReference>
<dbReference type="SUPFAM" id="SSF52540">
    <property type="entry name" value="P-loop containing nucleoside triphosphate hydrolases"/>
    <property type="match status" value="1"/>
</dbReference>
<accession>A0A6L7ENX4</accession>
<sequence length="735" mass="80262">MTDELVEREIEREQAFVDRVYVQLEASASAAKRLAREGHERAHLGHEGGLVERDAMVFQAARRIAQLDAAHEGLVFGRLDLRHELDAQPRYVGRIGLRDSERDSLLIDWRAPAAAVFYQATAADPQRVVRRRVLRSAGPTVTGVEDELLDAEALAELEEQGVELPIIGEGALMAQLSRARDRTMHSIVATIQAEQDRAIRAPSRGVTAISGGPGTGKTVVALHRVAYLLYNDRRRYESGGVLVVGPSGVFMRYIERVLPSLGETAVALRSLGEVVDGLRTTRHDEPAVADVKGSARMATVVRRAARLQAPGSPEHFRVFYRDDVLTLDKGVLGRVRRQLMSQGRRNRQLPRVAGALLDALWRQVRGERGVDRGREAFEEDLLSDDGFLDFVLAWWPPLDAPTVLGWLRDPELLARVSDGVLSGEEQRLLLKSWSGSGAAGDLSVQDVPLVDELRYALGDVPARTDDERDLDDTSLLTGGHDVQELLTASDREFSSGPAWKPPTHRIEDDPFAHVLIDEAQDLTPMQWRMVGRRGRTASWTIVGDPAQSSWPDAAEAAEARAAALEGKERHEFHLSTNYRNSSEIYAHAAAYARRVGLDADLPTAVRSTGVEPRVVTGVADLEAATREAVLDVAGQVGGTVGIVVPVARRSEANAWLASWPELAEDAPGARAAVDSSVTPSGEDRVVVLTGLDTKGLEFDAIVVVRPEEIEAESQTGRATLYVVLTRATQLLTTVS</sequence>
<dbReference type="GO" id="GO:0000725">
    <property type="term" value="P:recombinational repair"/>
    <property type="evidence" value="ECO:0007669"/>
    <property type="project" value="TreeGrafter"/>
</dbReference>
<dbReference type="RefSeq" id="WP_160876093.1">
    <property type="nucleotide sequence ID" value="NZ_WUEK01000003.1"/>
</dbReference>
<dbReference type="InterPro" id="IPR014016">
    <property type="entry name" value="UvrD-like_ATP-bd"/>
</dbReference>
<dbReference type="Gene3D" id="3.40.50.300">
    <property type="entry name" value="P-loop containing nucleotide triphosphate hydrolases"/>
    <property type="match status" value="3"/>
</dbReference>
<dbReference type="InterPro" id="IPR000212">
    <property type="entry name" value="DNA_helicase_UvrD/REP"/>
</dbReference>
<name>A0A6L7ENX4_9ACTN</name>
<evidence type="ECO:0000256" key="4">
    <source>
        <dbReference type="ARBA" id="ARBA00022840"/>
    </source>
</evidence>
<protein>
    <submittedName>
        <fullName evidence="7">AAA family ATPase</fullName>
    </submittedName>
</protein>